<feature type="transmembrane region" description="Helical" evidence="1">
    <location>
        <begin position="85"/>
        <end position="109"/>
    </location>
</feature>
<reference evidence="3" key="1">
    <citation type="submission" date="2016-10" db="EMBL/GenBank/DDBJ databases">
        <authorList>
            <person name="Varghese N."/>
            <person name="Submissions S."/>
        </authorList>
    </citation>
    <scope>NUCLEOTIDE SEQUENCE [LARGE SCALE GENOMIC DNA]</scope>
    <source>
        <strain evidence="3">CGMCC 1.6775</strain>
    </source>
</reference>
<evidence type="ECO:0000313" key="3">
    <source>
        <dbReference type="Proteomes" id="UP000199339"/>
    </source>
</evidence>
<feature type="transmembrane region" description="Helical" evidence="1">
    <location>
        <begin position="20"/>
        <end position="41"/>
    </location>
</feature>
<evidence type="ECO:0000313" key="2">
    <source>
        <dbReference type="EMBL" id="SFN00266.1"/>
    </source>
</evidence>
<dbReference type="Proteomes" id="UP000199339">
    <property type="component" value="Unassembled WGS sequence"/>
</dbReference>
<keyword evidence="3" id="KW-1185">Reference proteome</keyword>
<evidence type="ECO:0000256" key="1">
    <source>
        <dbReference type="SAM" id="Phobius"/>
    </source>
</evidence>
<protein>
    <submittedName>
        <fullName evidence="2">Uncharacterized protein</fullName>
    </submittedName>
</protein>
<keyword evidence="1" id="KW-1133">Transmembrane helix</keyword>
<dbReference type="AlphaFoldDB" id="A0A1I4VGL8"/>
<name>A0A1I4VGL8_9GAMM</name>
<dbReference type="OrthoDB" id="6367262at2"/>
<keyword evidence="1" id="KW-0472">Membrane</keyword>
<gene>
    <name evidence="2" type="ORF">SAMN04487961_1897</name>
</gene>
<dbReference type="RefSeq" id="WP_092002129.1">
    <property type="nucleotide sequence ID" value="NZ_FOUR01000003.1"/>
</dbReference>
<organism evidence="2 3">
    <name type="scientific">Marinobacter pelagius</name>
    <dbReference type="NCBI Taxonomy" id="379482"/>
    <lineage>
        <taxon>Bacteria</taxon>
        <taxon>Pseudomonadati</taxon>
        <taxon>Pseudomonadota</taxon>
        <taxon>Gammaproteobacteria</taxon>
        <taxon>Pseudomonadales</taxon>
        <taxon>Marinobacteraceae</taxon>
        <taxon>Marinobacter</taxon>
    </lineage>
</organism>
<dbReference type="EMBL" id="FOUR01000003">
    <property type="protein sequence ID" value="SFN00266.1"/>
    <property type="molecule type" value="Genomic_DNA"/>
</dbReference>
<feature type="transmembrane region" description="Helical" evidence="1">
    <location>
        <begin position="57"/>
        <end position="79"/>
    </location>
</feature>
<keyword evidence="1" id="KW-0812">Transmembrane</keyword>
<sequence length="127" mass="13857">MRYSGGREKVASGAVVPVIWYLLNLLAIPVIGFAGLVWLYLHGQGDHALRRAHTRAALVMSVVGAVLISSGVGVAWLTLGNTGHFWTFALVWAIVLHTGFVLWGILALAQAMADKKPLFPERWLQAR</sequence>
<proteinExistence type="predicted"/>
<accession>A0A1I4VGL8</accession>